<dbReference type="CDD" id="cd00570">
    <property type="entry name" value="GST_N_family"/>
    <property type="match status" value="1"/>
</dbReference>
<gene>
    <name evidence="4" type="ORF">SAMN05444417_1383</name>
</gene>
<evidence type="ECO:0000256" key="1">
    <source>
        <dbReference type="SAM" id="MobiDB-lite"/>
    </source>
</evidence>
<dbReference type="Gene3D" id="1.20.1050.10">
    <property type="match status" value="1"/>
</dbReference>
<dbReference type="InterPro" id="IPR036282">
    <property type="entry name" value="Glutathione-S-Trfase_C_sf"/>
</dbReference>
<evidence type="ECO:0000313" key="5">
    <source>
        <dbReference type="Proteomes" id="UP000184292"/>
    </source>
</evidence>
<dbReference type="PROSITE" id="PS50404">
    <property type="entry name" value="GST_NTER"/>
    <property type="match status" value="1"/>
</dbReference>
<feature type="domain" description="GST C-terminal" evidence="3">
    <location>
        <begin position="87"/>
        <end position="228"/>
    </location>
</feature>
<evidence type="ECO:0000313" key="4">
    <source>
        <dbReference type="EMBL" id="SHI64927.1"/>
    </source>
</evidence>
<keyword evidence="4" id="KW-0808">Transferase</keyword>
<feature type="region of interest" description="Disordered" evidence="1">
    <location>
        <begin position="30"/>
        <end position="52"/>
    </location>
</feature>
<dbReference type="InterPro" id="IPR054761">
    <property type="entry name" value="GST_C_proteobact"/>
</dbReference>
<feature type="compositionally biased region" description="Basic and acidic residues" evidence="1">
    <location>
        <begin position="37"/>
        <end position="50"/>
    </location>
</feature>
<dbReference type="PROSITE" id="PS50405">
    <property type="entry name" value="GST_CTER"/>
    <property type="match status" value="1"/>
</dbReference>
<name>A0A1M6CV75_9RHOB</name>
<sequence>MPDYVLYYWPLPFRGQFVRAALAEIGAPAREPGPEAVSERMGARPADQDMPHMGPPLLVDGETGEAVSQMPAILLWLGLRHDLLPEGTHATAAALKVVADSNDVIDEITRQGGMKMWDDADWAAFAEERLPRWMAIFEATGARGGLTGEGGWMSGTGGPGVADIATFVCWHTMTDRLPELRPLLERHAPKVAALCDRMAARPAQADLIEATRQRFGNGYCGGQIEKSLRGAVTRWAAAKG</sequence>
<dbReference type="Gene3D" id="3.40.30.10">
    <property type="entry name" value="Glutaredoxin"/>
    <property type="match status" value="1"/>
</dbReference>
<reference evidence="4 5" key="1">
    <citation type="submission" date="2016-11" db="EMBL/GenBank/DDBJ databases">
        <authorList>
            <person name="Jaros S."/>
            <person name="Januszkiewicz K."/>
            <person name="Wedrychowicz H."/>
        </authorList>
    </citation>
    <scope>NUCLEOTIDE SEQUENCE [LARGE SCALE GENOMIC DNA]</scope>
    <source>
        <strain evidence="4 5">DSM 100565</strain>
    </source>
</reference>
<dbReference type="InterPro" id="IPR004045">
    <property type="entry name" value="Glutathione_S-Trfase_N"/>
</dbReference>
<dbReference type="RefSeq" id="WP_073327267.1">
    <property type="nucleotide sequence ID" value="NZ_FQYO01000002.1"/>
</dbReference>
<proteinExistence type="predicted"/>
<evidence type="ECO:0000259" key="2">
    <source>
        <dbReference type="PROSITE" id="PS50404"/>
    </source>
</evidence>
<protein>
    <submittedName>
        <fullName evidence="4">Glutathione S-transferase</fullName>
    </submittedName>
</protein>
<dbReference type="SUPFAM" id="SSF47616">
    <property type="entry name" value="GST C-terminal domain-like"/>
    <property type="match status" value="1"/>
</dbReference>
<dbReference type="InterPro" id="IPR010987">
    <property type="entry name" value="Glutathione-S-Trfase_C-like"/>
</dbReference>
<dbReference type="AlphaFoldDB" id="A0A1M6CV75"/>
<dbReference type="InterPro" id="IPR036249">
    <property type="entry name" value="Thioredoxin-like_sf"/>
</dbReference>
<dbReference type="EMBL" id="FQYO01000002">
    <property type="protein sequence ID" value="SHI64927.1"/>
    <property type="molecule type" value="Genomic_DNA"/>
</dbReference>
<dbReference type="Proteomes" id="UP000184292">
    <property type="component" value="Unassembled WGS sequence"/>
</dbReference>
<dbReference type="GO" id="GO:0016740">
    <property type="term" value="F:transferase activity"/>
    <property type="evidence" value="ECO:0007669"/>
    <property type="project" value="UniProtKB-KW"/>
</dbReference>
<dbReference type="STRING" id="1447782.SAMN05444417_1383"/>
<dbReference type="SUPFAM" id="SSF52833">
    <property type="entry name" value="Thioredoxin-like"/>
    <property type="match status" value="1"/>
</dbReference>
<organism evidence="4 5">
    <name type="scientific">Wenxinia saemankumensis</name>
    <dbReference type="NCBI Taxonomy" id="1447782"/>
    <lineage>
        <taxon>Bacteria</taxon>
        <taxon>Pseudomonadati</taxon>
        <taxon>Pseudomonadota</taxon>
        <taxon>Alphaproteobacteria</taxon>
        <taxon>Rhodobacterales</taxon>
        <taxon>Roseobacteraceae</taxon>
        <taxon>Wenxinia</taxon>
    </lineage>
</organism>
<dbReference type="OrthoDB" id="7203409at2"/>
<feature type="domain" description="GST N-terminal" evidence="2">
    <location>
        <begin position="2"/>
        <end position="85"/>
    </location>
</feature>
<keyword evidence="5" id="KW-1185">Reference proteome</keyword>
<evidence type="ECO:0000259" key="3">
    <source>
        <dbReference type="PROSITE" id="PS50405"/>
    </source>
</evidence>
<dbReference type="Pfam" id="PF22119">
    <property type="entry name" value="GST_C_8"/>
    <property type="match status" value="1"/>
</dbReference>
<accession>A0A1M6CV75</accession>